<organism evidence="1 2">
    <name type="scientific">Hyalomma asiaticum</name>
    <name type="common">Tick</name>
    <dbReference type="NCBI Taxonomy" id="266040"/>
    <lineage>
        <taxon>Eukaryota</taxon>
        <taxon>Metazoa</taxon>
        <taxon>Ecdysozoa</taxon>
        <taxon>Arthropoda</taxon>
        <taxon>Chelicerata</taxon>
        <taxon>Arachnida</taxon>
        <taxon>Acari</taxon>
        <taxon>Parasitiformes</taxon>
        <taxon>Ixodida</taxon>
        <taxon>Ixodoidea</taxon>
        <taxon>Ixodidae</taxon>
        <taxon>Hyalomminae</taxon>
        <taxon>Hyalomma</taxon>
    </lineage>
</organism>
<comment type="caution">
    <text evidence="1">The sequence shown here is derived from an EMBL/GenBank/DDBJ whole genome shotgun (WGS) entry which is preliminary data.</text>
</comment>
<gene>
    <name evidence="1" type="ORF">HPB50_000334</name>
</gene>
<sequence length="76" mass="8222">MRATALCVLLVTLIAGVAANDTHNPHCDLEGQKLKDVVACVRQKASAETAEVTRPFYSDEVKAIIRGHFDSCSHQA</sequence>
<proteinExistence type="predicted"/>
<dbReference type="EMBL" id="CM023490">
    <property type="protein sequence ID" value="KAH6942072.1"/>
    <property type="molecule type" value="Genomic_DNA"/>
</dbReference>
<evidence type="ECO:0000313" key="1">
    <source>
        <dbReference type="EMBL" id="KAH6942072.1"/>
    </source>
</evidence>
<name>A0ACB7T701_HYAAI</name>
<dbReference type="Proteomes" id="UP000821845">
    <property type="component" value="Chromosome 10"/>
</dbReference>
<reference evidence="1" key="1">
    <citation type="submission" date="2020-05" db="EMBL/GenBank/DDBJ databases">
        <title>Large-scale comparative analyses of tick genomes elucidate their genetic diversity and vector capacities.</title>
        <authorList>
            <person name="Jia N."/>
            <person name="Wang J."/>
            <person name="Shi W."/>
            <person name="Du L."/>
            <person name="Sun Y."/>
            <person name="Zhan W."/>
            <person name="Jiang J."/>
            <person name="Wang Q."/>
            <person name="Zhang B."/>
            <person name="Ji P."/>
            <person name="Sakyi L.B."/>
            <person name="Cui X."/>
            <person name="Yuan T."/>
            <person name="Jiang B."/>
            <person name="Yang W."/>
            <person name="Lam T.T.-Y."/>
            <person name="Chang Q."/>
            <person name="Ding S."/>
            <person name="Wang X."/>
            <person name="Zhu J."/>
            <person name="Ruan X."/>
            <person name="Zhao L."/>
            <person name="Wei J."/>
            <person name="Que T."/>
            <person name="Du C."/>
            <person name="Cheng J."/>
            <person name="Dai P."/>
            <person name="Han X."/>
            <person name="Huang E."/>
            <person name="Gao Y."/>
            <person name="Liu J."/>
            <person name="Shao H."/>
            <person name="Ye R."/>
            <person name="Li L."/>
            <person name="Wei W."/>
            <person name="Wang X."/>
            <person name="Wang C."/>
            <person name="Yang T."/>
            <person name="Huo Q."/>
            <person name="Li W."/>
            <person name="Guo W."/>
            <person name="Chen H."/>
            <person name="Zhou L."/>
            <person name="Ni X."/>
            <person name="Tian J."/>
            <person name="Zhou Y."/>
            <person name="Sheng Y."/>
            <person name="Liu T."/>
            <person name="Pan Y."/>
            <person name="Xia L."/>
            <person name="Li J."/>
            <person name="Zhao F."/>
            <person name="Cao W."/>
        </authorList>
    </citation>
    <scope>NUCLEOTIDE SEQUENCE</scope>
    <source>
        <strain evidence="1">Hyas-2018</strain>
    </source>
</reference>
<accession>A0ACB7T701</accession>
<evidence type="ECO:0000313" key="2">
    <source>
        <dbReference type="Proteomes" id="UP000821845"/>
    </source>
</evidence>
<protein>
    <submittedName>
        <fullName evidence="1">Uncharacterized protein</fullName>
    </submittedName>
</protein>
<keyword evidence="2" id="KW-1185">Reference proteome</keyword>